<proteinExistence type="predicted"/>
<protein>
    <submittedName>
        <fullName evidence="1">Uncharacterized protein</fullName>
    </submittedName>
</protein>
<dbReference type="STRING" id="551987.SAMN05192549_1193"/>
<dbReference type="Proteomes" id="UP000184339">
    <property type="component" value="Unassembled WGS sequence"/>
</dbReference>
<dbReference type="EMBL" id="FRCX01000019">
    <property type="protein sequence ID" value="SHN43849.1"/>
    <property type="molecule type" value="Genomic_DNA"/>
</dbReference>
<keyword evidence="2" id="KW-1185">Reference proteome</keyword>
<accession>A0A1M7RCI3</accession>
<organism evidence="1 2">
    <name type="scientific">Duganella sacchari</name>
    <dbReference type="NCBI Taxonomy" id="551987"/>
    <lineage>
        <taxon>Bacteria</taxon>
        <taxon>Pseudomonadati</taxon>
        <taxon>Pseudomonadota</taxon>
        <taxon>Betaproteobacteria</taxon>
        <taxon>Burkholderiales</taxon>
        <taxon>Oxalobacteraceae</taxon>
        <taxon>Telluria group</taxon>
        <taxon>Duganella</taxon>
    </lineage>
</organism>
<dbReference type="SUPFAM" id="SSF56059">
    <property type="entry name" value="Glutathione synthetase ATP-binding domain-like"/>
    <property type="match status" value="1"/>
</dbReference>
<reference evidence="2" key="1">
    <citation type="submission" date="2016-11" db="EMBL/GenBank/DDBJ databases">
        <authorList>
            <person name="Varghese N."/>
            <person name="Submissions S."/>
        </authorList>
    </citation>
    <scope>NUCLEOTIDE SEQUENCE [LARGE SCALE GENOMIC DNA]</scope>
    <source>
        <strain evidence="2">Sac-22</strain>
    </source>
</reference>
<sequence length="467" mass="50996">MVDIKNSELAGDLAINTGPLLPAEMINSSCFCSSLDKDALRQALSDDFNSPALYDLVESRCPFLFSSRPIFVSDSQSERIASVIEAIESVIALPAYRAKVLAEAPEIAQYDAGGARGVFYGYDFHLRGETLALIEINTNAGGAMLNAAVAKAHRSCCLSAPALAAAIASGAALEDSIFKMFEAEWASSMHQRPLRTVAIVDDAPEQQYLYPEFILFQRLFGKFGVRAVIASPSELTFSAGVLRYDNLAIDLVYNRLTDFMLASPACQSLRSAYLERAVVLTPHPQAHALYANKRNLALLSDDRQLEELGVSSEVRKVLLENIPHTELVDIANADRLWASRRKLFFKPLAGYGGKAAYRGEKVTKRVWEDILAGDYIAQALVPAGERVNGNQENPEVLKFDLRCYVYDGRVQWTAARVYQGQTTNFRTPGGGFAPVYNLDDARASVEIDALTSQSGAQADCCSGTCSM</sequence>
<gene>
    <name evidence="1" type="ORF">SAMN05192549_1193</name>
</gene>
<evidence type="ECO:0000313" key="1">
    <source>
        <dbReference type="EMBL" id="SHN43849.1"/>
    </source>
</evidence>
<evidence type="ECO:0000313" key="2">
    <source>
        <dbReference type="Proteomes" id="UP000184339"/>
    </source>
</evidence>
<name>A0A1M7RCI3_9BURK</name>
<dbReference type="RefSeq" id="WP_229255835.1">
    <property type="nucleotide sequence ID" value="NZ_FRCX01000019.1"/>
</dbReference>
<dbReference type="AlphaFoldDB" id="A0A1M7RCI3"/>